<dbReference type="RefSeq" id="WP_152897826.1">
    <property type="nucleotide sequence ID" value="NZ_WHUV01000002.1"/>
</dbReference>
<evidence type="ECO:0000313" key="1">
    <source>
        <dbReference type="EMBL" id="MQA54279.1"/>
    </source>
</evidence>
<dbReference type="AlphaFoldDB" id="A0A7X1PLB3"/>
<dbReference type="Pfam" id="PF07963">
    <property type="entry name" value="N_methyl"/>
    <property type="match status" value="1"/>
</dbReference>
<reference evidence="1 2" key="1">
    <citation type="submission" date="2019-10" db="EMBL/GenBank/DDBJ databases">
        <title>Pseudomonas dajingensis sp. nov., isolated from the profound head ulcers of farmed Murray cod (Maccullochella peelii peelii).</title>
        <authorList>
            <person name="Liu Y."/>
        </authorList>
    </citation>
    <scope>NUCLEOTIDE SEQUENCE [LARGE SCALE GENOMIC DNA]</scope>
    <source>
        <strain evidence="1 2">MC042</strain>
    </source>
</reference>
<accession>A0A7X1PLB3</accession>
<evidence type="ECO:0000313" key="2">
    <source>
        <dbReference type="Proteomes" id="UP000486534"/>
    </source>
</evidence>
<dbReference type="EMBL" id="WHUV01000002">
    <property type="protein sequence ID" value="MQA54279.1"/>
    <property type="molecule type" value="Genomic_DNA"/>
</dbReference>
<dbReference type="PROSITE" id="PS00409">
    <property type="entry name" value="PROKAR_NTER_METHYL"/>
    <property type="match status" value="1"/>
</dbReference>
<organism evidence="1 2">
    <name type="scientific">Pseudomonas piscis</name>
    <dbReference type="NCBI Taxonomy" id="2614538"/>
    <lineage>
        <taxon>Bacteria</taxon>
        <taxon>Pseudomonadati</taxon>
        <taxon>Pseudomonadota</taxon>
        <taxon>Gammaproteobacteria</taxon>
        <taxon>Pseudomonadales</taxon>
        <taxon>Pseudomonadaceae</taxon>
        <taxon>Pseudomonas</taxon>
    </lineage>
</organism>
<dbReference type="InterPro" id="IPR045584">
    <property type="entry name" value="Pilin-like"/>
</dbReference>
<dbReference type="NCBIfam" id="TIGR02532">
    <property type="entry name" value="IV_pilin_GFxxxE"/>
    <property type="match status" value="1"/>
</dbReference>
<name>A0A7X1PLB3_9PSED</name>
<sequence length="203" mass="22848">MRQGQRGFTLLEVLLALSFLGLLMVLIGSALGSGNHLLLLSERHTDRLTQVRTAQNFLRSALQQALAEDFGHAADQERVFEGERQRMRFASPMPGQLAAGVQVHTLEAVAGPAGVNRLQISFSHDRPDGLHPWGNPQILVQEVQDLRLSYRGLDPNRQPTDWLERWPWPDRLPQAVRIDVDTREADLWPTQIVALRLDSEVTP</sequence>
<dbReference type="SUPFAM" id="SSF54523">
    <property type="entry name" value="Pili subunits"/>
    <property type="match status" value="1"/>
</dbReference>
<proteinExistence type="predicted"/>
<dbReference type="InterPro" id="IPR012902">
    <property type="entry name" value="N_methyl_site"/>
</dbReference>
<comment type="caution">
    <text evidence="1">The sequence shown here is derived from an EMBL/GenBank/DDBJ whole genome shotgun (WGS) entry which is preliminary data.</text>
</comment>
<gene>
    <name evidence="1" type="ORF">GDH07_13265</name>
</gene>
<protein>
    <submittedName>
        <fullName evidence="1">Prepilin-type N-terminal cleavage/methylation domain-containing protein</fullName>
    </submittedName>
</protein>
<dbReference type="Proteomes" id="UP000486534">
    <property type="component" value="Unassembled WGS sequence"/>
</dbReference>